<keyword evidence="2" id="KW-1185">Reference proteome</keyword>
<accession>E9GP36</accession>
<dbReference type="Proteomes" id="UP000000305">
    <property type="component" value="Unassembled WGS sequence"/>
</dbReference>
<protein>
    <submittedName>
        <fullName evidence="1">Uncharacterized protein</fullName>
    </submittedName>
</protein>
<dbReference type="HOGENOM" id="CLU_627402_0_0_1"/>
<evidence type="ECO:0000313" key="1">
    <source>
        <dbReference type="EMBL" id="EFX78574.1"/>
    </source>
</evidence>
<dbReference type="KEGG" id="dpx:DAPPUDRAFT_320183"/>
<dbReference type="OrthoDB" id="10386680at2759"/>
<dbReference type="PhylomeDB" id="E9GP36"/>
<organism evidence="1 2">
    <name type="scientific">Daphnia pulex</name>
    <name type="common">Water flea</name>
    <dbReference type="NCBI Taxonomy" id="6669"/>
    <lineage>
        <taxon>Eukaryota</taxon>
        <taxon>Metazoa</taxon>
        <taxon>Ecdysozoa</taxon>
        <taxon>Arthropoda</taxon>
        <taxon>Crustacea</taxon>
        <taxon>Branchiopoda</taxon>
        <taxon>Diplostraca</taxon>
        <taxon>Cladocera</taxon>
        <taxon>Anomopoda</taxon>
        <taxon>Daphniidae</taxon>
        <taxon>Daphnia</taxon>
    </lineage>
</organism>
<sequence>MENWKNRLIMVNDFNISFLLNLENDVSDAREFLSYAVIDGVKFDQTDTDAVKLRVLINLPEKKENLLAKLPAISTSSSIVNKSTQESNIGENVSVVPVVPSARSLVKMSKNIPSEEVILSLPNEGKEDFEINPFLDTAIQKNVLTLYSNRFLLLSVKMKIIKAVNNQRGNVKTKASRKLKVDAHEHNQSQNLECPVNVQESQLDIAASDIEKSFKERRLYVKTNHTLRTDQILAEIPFYLDYPKVYADFLKMTEINECLFKVNFDELMVNLKRYYLAEYNDQSAASTAVFFEGEKGTIGLLMAINRLCSTKKGTSSSAELFEIAQVKMRVEPSYKGINASALLFFDVHDDLQSMLIICGTARNFKKIPVTKSWQAVFKLLSVYYVFDRNYPALYGVLSVIERRCISQLLNTSITVDPKDSSSLKVFIRKFNAFMKNS</sequence>
<dbReference type="AlphaFoldDB" id="E9GP36"/>
<name>E9GP36_DAPPU</name>
<proteinExistence type="predicted"/>
<gene>
    <name evidence="1" type="ORF">DAPPUDRAFT_320183</name>
</gene>
<evidence type="ECO:0000313" key="2">
    <source>
        <dbReference type="Proteomes" id="UP000000305"/>
    </source>
</evidence>
<reference evidence="1 2" key="1">
    <citation type="journal article" date="2011" name="Science">
        <title>The ecoresponsive genome of Daphnia pulex.</title>
        <authorList>
            <person name="Colbourne J.K."/>
            <person name="Pfrender M.E."/>
            <person name="Gilbert D."/>
            <person name="Thomas W.K."/>
            <person name="Tucker A."/>
            <person name="Oakley T.H."/>
            <person name="Tokishita S."/>
            <person name="Aerts A."/>
            <person name="Arnold G.J."/>
            <person name="Basu M.K."/>
            <person name="Bauer D.J."/>
            <person name="Caceres C.E."/>
            <person name="Carmel L."/>
            <person name="Casola C."/>
            <person name="Choi J.H."/>
            <person name="Detter J.C."/>
            <person name="Dong Q."/>
            <person name="Dusheyko S."/>
            <person name="Eads B.D."/>
            <person name="Frohlich T."/>
            <person name="Geiler-Samerotte K.A."/>
            <person name="Gerlach D."/>
            <person name="Hatcher P."/>
            <person name="Jogdeo S."/>
            <person name="Krijgsveld J."/>
            <person name="Kriventseva E.V."/>
            <person name="Kultz D."/>
            <person name="Laforsch C."/>
            <person name="Lindquist E."/>
            <person name="Lopez J."/>
            <person name="Manak J.R."/>
            <person name="Muller J."/>
            <person name="Pangilinan J."/>
            <person name="Patwardhan R.P."/>
            <person name="Pitluck S."/>
            <person name="Pritham E.J."/>
            <person name="Rechtsteiner A."/>
            <person name="Rho M."/>
            <person name="Rogozin I.B."/>
            <person name="Sakarya O."/>
            <person name="Salamov A."/>
            <person name="Schaack S."/>
            <person name="Shapiro H."/>
            <person name="Shiga Y."/>
            <person name="Skalitzky C."/>
            <person name="Smith Z."/>
            <person name="Souvorov A."/>
            <person name="Sung W."/>
            <person name="Tang Z."/>
            <person name="Tsuchiya D."/>
            <person name="Tu H."/>
            <person name="Vos H."/>
            <person name="Wang M."/>
            <person name="Wolf Y.I."/>
            <person name="Yamagata H."/>
            <person name="Yamada T."/>
            <person name="Ye Y."/>
            <person name="Shaw J.R."/>
            <person name="Andrews J."/>
            <person name="Crease T.J."/>
            <person name="Tang H."/>
            <person name="Lucas S.M."/>
            <person name="Robertson H.M."/>
            <person name="Bork P."/>
            <person name="Koonin E.V."/>
            <person name="Zdobnov E.M."/>
            <person name="Grigoriev I.V."/>
            <person name="Lynch M."/>
            <person name="Boore J.L."/>
        </authorList>
    </citation>
    <scope>NUCLEOTIDE SEQUENCE [LARGE SCALE GENOMIC DNA]</scope>
</reference>
<dbReference type="InParanoid" id="E9GP36"/>
<dbReference type="EMBL" id="GL732556">
    <property type="protein sequence ID" value="EFX78574.1"/>
    <property type="molecule type" value="Genomic_DNA"/>
</dbReference>